<keyword evidence="3" id="KW-0479">Metal-binding</keyword>
<evidence type="ECO:0000256" key="1">
    <source>
        <dbReference type="ARBA" id="ARBA00004496"/>
    </source>
</evidence>
<keyword evidence="2" id="KW-0963">Cytoplasm</keyword>
<feature type="domain" description="EF-hand" evidence="6">
    <location>
        <begin position="181"/>
        <end position="216"/>
    </location>
</feature>
<dbReference type="GO" id="GO:0005737">
    <property type="term" value="C:cytoplasm"/>
    <property type="evidence" value="ECO:0007669"/>
    <property type="project" value="UniProtKB-SubCell"/>
</dbReference>
<evidence type="ECO:0000259" key="6">
    <source>
        <dbReference type="PROSITE" id="PS50222"/>
    </source>
</evidence>
<accession>A0A7R9V7G3</accession>
<dbReference type="GO" id="GO:0048306">
    <property type="term" value="F:calcium-dependent protein binding"/>
    <property type="evidence" value="ECO:0007669"/>
    <property type="project" value="UniProtKB-ARBA"/>
</dbReference>
<dbReference type="AlphaFoldDB" id="A0A7R9V7G3"/>
<dbReference type="EMBL" id="HBEC01012150">
    <property type="protein sequence ID" value="CAD8285555.1"/>
    <property type="molecule type" value="Transcribed_RNA"/>
</dbReference>
<dbReference type="Pfam" id="PF13499">
    <property type="entry name" value="EF-hand_7"/>
    <property type="match status" value="2"/>
</dbReference>
<sequence length="246" mass="26154">MSYSYGGGGQPAAYGAPAAGYAPAPQAYGQPAAGPYGGGAMGQAAHGAYGQPPMQSAQGYGGVSTAPYQSAPAAAPPASGPDSVAMWFRAIDTDASGFLDARELQQALAKGNLHYGLTDTDQMVRAFDTRGSRSLNVQEFQKLHEFLNSVTASFNYFDADRSRALTLSETVNALRHAGFNMDPPVVQAMFKRHDPNNSGTLSLDEYIRLCLFLQSCVRTFSAFDAQRAGRITLDFNQFVYAGSHIA</sequence>
<dbReference type="InterPro" id="IPR051426">
    <property type="entry name" value="Peflin/Sorcin_CaBP"/>
</dbReference>
<evidence type="ECO:0000256" key="3">
    <source>
        <dbReference type="ARBA" id="ARBA00022723"/>
    </source>
</evidence>
<dbReference type="SMART" id="SM00054">
    <property type="entry name" value="EFh"/>
    <property type="match status" value="3"/>
</dbReference>
<comment type="subcellular location">
    <subcellularLocation>
        <location evidence="1">Cytoplasm</location>
    </subcellularLocation>
</comment>
<dbReference type="PANTHER" id="PTHR46212">
    <property type="entry name" value="PEFLIN"/>
    <property type="match status" value="1"/>
</dbReference>
<evidence type="ECO:0000256" key="2">
    <source>
        <dbReference type="ARBA" id="ARBA00022490"/>
    </source>
</evidence>
<reference evidence="7" key="1">
    <citation type="submission" date="2021-01" db="EMBL/GenBank/DDBJ databases">
        <authorList>
            <person name="Corre E."/>
            <person name="Pelletier E."/>
            <person name="Niang G."/>
            <person name="Scheremetjew M."/>
            <person name="Finn R."/>
            <person name="Kale V."/>
            <person name="Holt S."/>
            <person name="Cochrane G."/>
            <person name="Meng A."/>
            <person name="Brown T."/>
            <person name="Cohen L."/>
        </authorList>
    </citation>
    <scope>NUCLEOTIDE SEQUENCE</scope>
    <source>
        <strain evidence="7">CCMP219</strain>
    </source>
</reference>
<dbReference type="GO" id="GO:0005509">
    <property type="term" value="F:calcium ion binding"/>
    <property type="evidence" value="ECO:0007669"/>
    <property type="project" value="InterPro"/>
</dbReference>
<dbReference type="CDD" id="cd16185">
    <property type="entry name" value="EFh_PEF_ALG-2_like"/>
    <property type="match status" value="1"/>
</dbReference>
<protein>
    <recommendedName>
        <fullName evidence="6">EF-hand domain-containing protein</fullName>
    </recommendedName>
</protein>
<dbReference type="Gene3D" id="1.10.238.10">
    <property type="entry name" value="EF-hand"/>
    <property type="match status" value="1"/>
</dbReference>
<dbReference type="InterPro" id="IPR011992">
    <property type="entry name" value="EF-hand-dom_pair"/>
</dbReference>
<dbReference type="SUPFAM" id="SSF47473">
    <property type="entry name" value="EF-hand"/>
    <property type="match status" value="1"/>
</dbReference>
<dbReference type="InterPro" id="IPR018247">
    <property type="entry name" value="EF_Hand_1_Ca_BS"/>
</dbReference>
<gene>
    <name evidence="7" type="ORF">CEUR00632_LOCUS5593</name>
</gene>
<name>A0A7R9V7G3_9CHLO</name>
<keyword evidence="5" id="KW-0106">Calcium</keyword>
<organism evidence="7">
    <name type="scientific">Chlamydomonas euryale</name>
    <dbReference type="NCBI Taxonomy" id="1486919"/>
    <lineage>
        <taxon>Eukaryota</taxon>
        <taxon>Viridiplantae</taxon>
        <taxon>Chlorophyta</taxon>
        <taxon>core chlorophytes</taxon>
        <taxon>Chlorophyceae</taxon>
        <taxon>CS clade</taxon>
        <taxon>Chlamydomonadales</taxon>
        <taxon>Chlamydomonadaceae</taxon>
        <taxon>Chlamydomonas</taxon>
    </lineage>
</organism>
<evidence type="ECO:0000256" key="4">
    <source>
        <dbReference type="ARBA" id="ARBA00022737"/>
    </source>
</evidence>
<dbReference type="InterPro" id="IPR002048">
    <property type="entry name" value="EF_hand_dom"/>
</dbReference>
<proteinExistence type="predicted"/>
<feature type="domain" description="EF-hand" evidence="6">
    <location>
        <begin position="79"/>
        <end position="114"/>
    </location>
</feature>
<evidence type="ECO:0000313" key="7">
    <source>
        <dbReference type="EMBL" id="CAD8285555.1"/>
    </source>
</evidence>
<dbReference type="PROSITE" id="PS00018">
    <property type="entry name" value="EF_HAND_1"/>
    <property type="match status" value="2"/>
</dbReference>
<dbReference type="PANTHER" id="PTHR46212:SF3">
    <property type="entry name" value="GH27120P"/>
    <property type="match status" value="1"/>
</dbReference>
<keyword evidence="4" id="KW-0677">Repeat</keyword>
<evidence type="ECO:0000256" key="5">
    <source>
        <dbReference type="ARBA" id="ARBA00022837"/>
    </source>
</evidence>
<dbReference type="PROSITE" id="PS50222">
    <property type="entry name" value="EF_HAND_2"/>
    <property type="match status" value="2"/>
</dbReference>